<accession>N2BKP5</accession>
<gene>
    <name evidence="11" type="ORF">C823_00168</name>
</gene>
<evidence type="ECO:0000256" key="9">
    <source>
        <dbReference type="ARBA" id="ARBA00023136"/>
    </source>
</evidence>
<evidence type="ECO:0000256" key="3">
    <source>
        <dbReference type="ARBA" id="ARBA00008281"/>
    </source>
</evidence>
<evidence type="ECO:0000313" key="11">
    <source>
        <dbReference type="EMBL" id="EMZ39005.1"/>
    </source>
</evidence>
<evidence type="ECO:0000256" key="1">
    <source>
        <dbReference type="ARBA" id="ARBA00002254"/>
    </source>
</evidence>
<dbReference type="STRING" id="1235802.C823_00168"/>
<organism evidence="11 12">
    <name type="scientific">Eubacterium plexicaudatum ASF492</name>
    <dbReference type="NCBI Taxonomy" id="1235802"/>
    <lineage>
        <taxon>Bacteria</taxon>
        <taxon>Bacillati</taxon>
        <taxon>Bacillota</taxon>
        <taxon>Clostridia</taxon>
        <taxon>Eubacteriales</taxon>
        <taxon>Eubacteriaceae</taxon>
        <taxon>Eubacterium</taxon>
    </lineage>
</organism>
<evidence type="ECO:0000256" key="5">
    <source>
        <dbReference type="ARBA" id="ARBA00022500"/>
    </source>
</evidence>
<keyword evidence="6" id="KW-0812">Transmembrane</keyword>
<comment type="similarity">
    <text evidence="3 10">Belongs to the FliL family.</text>
</comment>
<name>N2BKP5_9FIRM</name>
<keyword evidence="4 10" id="KW-1003">Cell membrane</keyword>
<keyword evidence="5 10" id="KW-0145">Chemotaxis</keyword>
<keyword evidence="7 10" id="KW-0283">Flagellar rotation</keyword>
<dbReference type="GO" id="GO:0005886">
    <property type="term" value="C:plasma membrane"/>
    <property type="evidence" value="ECO:0007669"/>
    <property type="project" value="UniProtKB-SubCell"/>
</dbReference>
<evidence type="ECO:0000256" key="2">
    <source>
        <dbReference type="ARBA" id="ARBA00004162"/>
    </source>
</evidence>
<evidence type="ECO:0000256" key="8">
    <source>
        <dbReference type="ARBA" id="ARBA00022989"/>
    </source>
</evidence>
<dbReference type="Proteomes" id="UP000012589">
    <property type="component" value="Unassembled WGS sequence"/>
</dbReference>
<keyword evidence="8" id="KW-1133">Transmembrane helix</keyword>
<comment type="function">
    <text evidence="1 10">Controls the rotational direction of flagella during chemotaxis.</text>
</comment>
<dbReference type="EMBL" id="AQFT01000005">
    <property type="protein sequence ID" value="EMZ39005.1"/>
    <property type="molecule type" value="Genomic_DNA"/>
</dbReference>
<protein>
    <recommendedName>
        <fullName evidence="10">Flagellar protein FliL</fullName>
    </recommendedName>
</protein>
<dbReference type="PATRIC" id="fig|1235802.3.peg.180"/>
<comment type="subcellular location">
    <subcellularLocation>
        <location evidence="2">Cell membrane</location>
        <topology evidence="2">Single-pass membrane protein</topology>
    </subcellularLocation>
</comment>
<evidence type="ECO:0000256" key="6">
    <source>
        <dbReference type="ARBA" id="ARBA00022692"/>
    </source>
</evidence>
<evidence type="ECO:0000256" key="10">
    <source>
        <dbReference type="RuleBase" id="RU364125"/>
    </source>
</evidence>
<dbReference type="GO" id="GO:0071973">
    <property type="term" value="P:bacterial-type flagellum-dependent cell motility"/>
    <property type="evidence" value="ECO:0007669"/>
    <property type="project" value="InterPro"/>
</dbReference>
<keyword evidence="9 10" id="KW-0472">Membrane</keyword>
<reference evidence="11 12" key="1">
    <citation type="journal article" date="2014" name="Genome Announc.">
        <title>Draft genome sequences of the altered schaedler flora, a defined bacterial community from gnotobiotic mice.</title>
        <authorList>
            <person name="Wannemuehler M.J."/>
            <person name="Overstreet A.M."/>
            <person name="Ward D.V."/>
            <person name="Phillips G.J."/>
        </authorList>
    </citation>
    <scope>NUCLEOTIDE SEQUENCE [LARGE SCALE GENOMIC DNA]</scope>
    <source>
        <strain evidence="11 12">ASF492</strain>
    </source>
</reference>
<dbReference type="Pfam" id="PF03748">
    <property type="entry name" value="FliL"/>
    <property type="match status" value="1"/>
</dbReference>
<evidence type="ECO:0000256" key="7">
    <source>
        <dbReference type="ARBA" id="ARBA00022779"/>
    </source>
</evidence>
<dbReference type="GO" id="GO:0009425">
    <property type="term" value="C:bacterial-type flagellum basal body"/>
    <property type="evidence" value="ECO:0007669"/>
    <property type="project" value="InterPro"/>
</dbReference>
<dbReference type="eggNOG" id="ENOG50317YZ">
    <property type="taxonomic scope" value="Bacteria"/>
</dbReference>
<dbReference type="OrthoDB" id="2056812at2"/>
<proteinExistence type="inferred from homology"/>
<dbReference type="GO" id="GO:0006935">
    <property type="term" value="P:chemotaxis"/>
    <property type="evidence" value="ECO:0007669"/>
    <property type="project" value="UniProtKB-KW"/>
</dbReference>
<dbReference type="HOGENOM" id="CLU_128625_0_0_9"/>
<dbReference type="AlphaFoldDB" id="N2BKP5"/>
<sequence>MKKNLMSVLIMALVFVNVVLSAVIMITLVPTAKQSNKLITEVCSAIKLELESGKVYNANTIPIDQTEVVTLTGDDVQTFTLKPSVDSEGKKEDHYVVTKVSVTMDIKDSDYETKRPQIDGNGREVLLREIATNTFLKYTYDEIRTPEGQEEVRSEMLEQMQELFDSDFIIAVNFSETNYQ</sequence>
<dbReference type="InterPro" id="IPR005503">
    <property type="entry name" value="FliL"/>
</dbReference>
<evidence type="ECO:0000256" key="4">
    <source>
        <dbReference type="ARBA" id="ARBA00022475"/>
    </source>
</evidence>
<keyword evidence="12" id="KW-1185">Reference proteome</keyword>
<comment type="caution">
    <text evidence="11">The sequence shown here is derived from an EMBL/GenBank/DDBJ whole genome shotgun (WGS) entry which is preliminary data.</text>
</comment>
<evidence type="ECO:0000313" key="12">
    <source>
        <dbReference type="Proteomes" id="UP000012589"/>
    </source>
</evidence>